<dbReference type="InterPro" id="IPR011528">
    <property type="entry name" value="NERD"/>
</dbReference>
<reference evidence="4" key="1">
    <citation type="submission" date="2018-09" db="EMBL/GenBank/DDBJ databases">
        <authorList>
            <person name="Kim I."/>
        </authorList>
    </citation>
    <scope>NUCLEOTIDE SEQUENCE [LARGE SCALE GENOMIC DNA]</scope>
    <source>
        <strain evidence="4">DD4a</strain>
    </source>
</reference>
<proteinExistence type="predicted"/>
<protein>
    <submittedName>
        <fullName evidence="3">NERD domain-containing protein</fullName>
    </submittedName>
</protein>
<organism evidence="3 4">
    <name type="scientific">Amnibacterium setariae</name>
    <dbReference type="NCBI Taxonomy" id="2306585"/>
    <lineage>
        <taxon>Bacteria</taxon>
        <taxon>Bacillati</taxon>
        <taxon>Actinomycetota</taxon>
        <taxon>Actinomycetes</taxon>
        <taxon>Micrococcales</taxon>
        <taxon>Microbacteriaceae</taxon>
        <taxon>Amnibacterium</taxon>
    </lineage>
</organism>
<dbReference type="PROSITE" id="PS50965">
    <property type="entry name" value="NERD"/>
    <property type="match status" value="1"/>
</dbReference>
<evidence type="ECO:0000313" key="4">
    <source>
        <dbReference type="Proteomes" id="UP000265742"/>
    </source>
</evidence>
<accession>A0A3A1TU32</accession>
<keyword evidence="1" id="KW-0812">Transmembrane</keyword>
<dbReference type="Proteomes" id="UP000265742">
    <property type="component" value="Unassembled WGS sequence"/>
</dbReference>
<evidence type="ECO:0000256" key="1">
    <source>
        <dbReference type="SAM" id="Phobius"/>
    </source>
</evidence>
<sequence>MTQTAAPTAAPAAMRDRVPAQALLEQVLLRQAAARPRTRLERLVGRDPIEPEARSWYAGATGERTVAARLTGLPAGWTVLHSLPVGRNGADIDHLVVGPGGVFTVNTKHHVDASVWVAGRTVLVAGASTPIVQKAEAEARRIDRIVAGVLADPPAVRPVVAVVGAKRLTVRRAPQSVVVLRAEHLRRFLRSQPERLAPVEVAALVRAFDDPSTWLPTAEAGPELLLAFSRLQREARAAARVRTGWALGLLGLTAAGSSAIVLPGLLTLLGA</sequence>
<comment type="caution">
    <text evidence="3">The sequence shown here is derived from an EMBL/GenBank/DDBJ whole genome shotgun (WGS) entry which is preliminary data.</text>
</comment>
<gene>
    <name evidence="3" type="ORF">D1781_09300</name>
</gene>
<dbReference type="RefSeq" id="WP_119482042.1">
    <property type="nucleotide sequence ID" value="NZ_QXTG01000002.1"/>
</dbReference>
<keyword evidence="1" id="KW-0472">Membrane</keyword>
<dbReference type="OrthoDB" id="5793358at2"/>
<keyword evidence="1" id="KW-1133">Transmembrane helix</keyword>
<dbReference type="AlphaFoldDB" id="A0A3A1TU32"/>
<dbReference type="EMBL" id="QXTG01000002">
    <property type="protein sequence ID" value="RIX27733.1"/>
    <property type="molecule type" value="Genomic_DNA"/>
</dbReference>
<dbReference type="Pfam" id="PF08378">
    <property type="entry name" value="NERD"/>
    <property type="match status" value="1"/>
</dbReference>
<feature type="domain" description="NERD" evidence="2">
    <location>
        <begin position="58"/>
        <end position="169"/>
    </location>
</feature>
<feature type="transmembrane region" description="Helical" evidence="1">
    <location>
        <begin position="245"/>
        <end position="269"/>
    </location>
</feature>
<name>A0A3A1TU32_9MICO</name>
<evidence type="ECO:0000313" key="3">
    <source>
        <dbReference type="EMBL" id="RIX27733.1"/>
    </source>
</evidence>
<keyword evidence="4" id="KW-1185">Reference proteome</keyword>
<evidence type="ECO:0000259" key="2">
    <source>
        <dbReference type="PROSITE" id="PS50965"/>
    </source>
</evidence>